<evidence type="ECO:0000313" key="5">
    <source>
        <dbReference type="Proteomes" id="UP000319801"/>
    </source>
</evidence>
<dbReference type="OrthoDB" id="8939957at2759"/>
<dbReference type="Pfam" id="PF07686">
    <property type="entry name" value="V-set"/>
    <property type="match status" value="1"/>
</dbReference>
<feature type="transmembrane region" description="Helical" evidence="1">
    <location>
        <begin position="138"/>
        <end position="159"/>
    </location>
</feature>
<proteinExistence type="predicted"/>
<keyword evidence="1" id="KW-0472">Membrane</keyword>
<keyword evidence="1" id="KW-0812">Transmembrane</keyword>
<keyword evidence="2" id="KW-0732">Signal</keyword>
<comment type="caution">
    <text evidence="4">The sequence shown here is derived from an EMBL/GenBank/DDBJ whole genome shotgun (WGS) entry which is preliminary data.</text>
</comment>
<dbReference type="SMART" id="SM00409">
    <property type="entry name" value="IG"/>
    <property type="match status" value="1"/>
</dbReference>
<gene>
    <name evidence="4" type="ORF">Baya_5264</name>
</gene>
<dbReference type="EMBL" id="VCAZ01000018">
    <property type="protein sequence ID" value="TSK67287.1"/>
    <property type="molecule type" value="Genomic_DNA"/>
</dbReference>
<feature type="chain" id="PRO_5021704835" description="Immunoglobulin domain-containing protein" evidence="2">
    <location>
        <begin position="19"/>
        <end position="184"/>
    </location>
</feature>
<dbReference type="InterPro" id="IPR003599">
    <property type="entry name" value="Ig_sub"/>
</dbReference>
<dbReference type="InterPro" id="IPR013783">
    <property type="entry name" value="Ig-like_fold"/>
</dbReference>
<organism evidence="4 5">
    <name type="scientific">Bagarius yarrelli</name>
    <name type="common">Goonch</name>
    <name type="synonym">Bagrus yarrelli</name>
    <dbReference type="NCBI Taxonomy" id="175774"/>
    <lineage>
        <taxon>Eukaryota</taxon>
        <taxon>Metazoa</taxon>
        <taxon>Chordata</taxon>
        <taxon>Craniata</taxon>
        <taxon>Vertebrata</taxon>
        <taxon>Euteleostomi</taxon>
        <taxon>Actinopterygii</taxon>
        <taxon>Neopterygii</taxon>
        <taxon>Teleostei</taxon>
        <taxon>Ostariophysi</taxon>
        <taxon>Siluriformes</taxon>
        <taxon>Sisoridae</taxon>
        <taxon>Sisorinae</taxon>
        <taxon>Bagarius</taxon>
    </lineage>
</organism>
<dbReference type="Gene3D" id="2.60.40.10">
    <property type="entry name" value="Immunoglobulins"/>
    <property type="match status" value="1"/>
</dbReference>
<keyword evidence="5" id="KW-1185">Reference proteome</keyword>
<feature type="domain" description="Immunoglobulin" evidence="3">
    <location>
        <begin position="19"/>
        <end position="115"/>
    </location>
</feature>
<evidence type="ECO:0000256" key="2">
    <source>
        <dbReference type="SAM" id="SignalP"/>
    </source>
</evidence>
<dbReference type="Proteomes" id="UP000319801">
    <property type="component" value="Unassembled WGS sequence"/>
</dbReference>
<dbReference type="InterPro" id="IPR036179">
    <property type="entry name" value="Ig-like_dom_sf"/>
</dbReference>
<evidence type="ECO:0000313" key="4">
    <source>
        <dbReference type="EMBL" id="TSK67287.1"/>
    </source>
</evidence>
<sequence length="184" mass="20799">MKTELWFYLLVVCGAVKGSTDMLVNLGQNVTLKCEIFVSNVYWYLIKPSEPPVFLLRTYTHTVHKAEYKNITLQKTFSLQYNSSLFIHNISANELGVYHCIQMPHIGTGIRLYIQNRSTEMTAEEPIVDTSPICSPELSILSVVLNCLLVIVVTSFYFISRLSRCLHGATQLLTRLPRALGVSP</sequence>
<keyword evidence="1" id="KW-1133">Transmembrane helix</keyword>
<dbReference type="AlphaFoldDB" id="A0A556TU10"/>
<name>A0A556TU10_BAGYA</name>
<evidence type="ECO:0000259" key="3">
    <source>
        <dbReference type="SMART" id="SM00409"/>
    </source>
</evidence>
<evidence type="ECO:0000256" key="1">
    <source>
        <dbReference type="SAM" id="Phobius"/>
    </source>
</evidence>
<dbReference type="InterPro" id="IPR013106">
    <property type="entry name" value="Ig_V-set"/>
</dbReference>
<protein>
    <recommendedName>
        <fullName evidence="3">Immunoglobulin domain-containing protein</fullName>
    </recommendedName>
</protein>
<feature type="signal peptide" evidence="2">
    <location>
        <begin position="1"/>
        <end position="18"/>
    </location>
</feature>
<accession>A0A556TU10</accession>
<dbReference type="SUPFAM" id="SSF48726">
    <property type="entry name" value="Immunoglobulin"/>
    <property type="match status" value="1"/>
</dbReference>
<reference evidence="4 5" key="1">
    <citation type="journal article" date="2019" name="Genome Biol. Evol.">
        <title>Whole-Genome Sequencing of the Giant Devil Catfish, Bagarius yarrelli.</title>
        <authorList>
            <person name="Jiang W."/>
            <person name="Lv Y."/>
            <person name="Cheng L."/>
            <person name="Yang K."/>
            <person name="Chao B."/>
            <person name="Wang X."/>
            <person name="Li Y."/>
            <person name="Pan X."/>
            <person name="You X."/>
            <person name="Zhang Y."/>
            <person name="Yang J."/>
            <person name="Li J."/>
            <person name="Zhang X."/>
            <person name="Liu S."/>
            <person name="Sun C."/>
            <person name="Yang J."/>
            <person name="Shi Q."/>
        </authorList>
    </citation>
    <scope>NUCLEOTIDE SEQUENCE [LARGE SCALE GENOMIC DNA]</scope>
    <source>
        <strain evidence="4">JWS20170419001</strain>
        <tissue evidence="4">Muscle</tissue>
    </source>
</reference>